<organism evidence="2 3">
    <name type="scientific">Rhizobium lusitanum</name>
    <dbReference type="NCBI Taxonomy" id="293958"/>
    <lineage>
        <taxon>Bacteria</taxon>
        <taxon>Pseudomonadati</taxon>
        <taxon>Pseudomonadota</taxon>
        <taxon>Alphaproteobacteria</taxon>
        <taxon>Hyphomicrobiales</taxon>
        <taxon>Rhizobiaceae</taxon>
        <taxon>Rhizobium/Agrobacterium group</taxon>
        <taxon>Rhizobium</taxon>
    </lineage>
</organism>
<dbReference type="SUPFAM" id="SSF51735">
    <property type="entry name" value="NAD(P)-binding Rossmann-fold domains"/>
    <property type="match status" value="1"/>
</dbReference>
<sequence>MRLKVGLVGLGEVAQLMHIPTLHKLQDRFELAAVHDVSPSVLAQVADHWKIEKRYGTAAALFADPEIDAVLILSPDQHHGEQARAAIAAGKHVFIEKPACLTAADLETLVAAEAASNRVVMVGYMRRFAPAFVAAKQELENFGPISYVRVRDVICEGPWFFNQTDTVVTPNGDIPAALIDESRALRKAMMDAMCGADAPAIVRRGYEVMTGLCSHSLSAMRDLLGSSPKRVIGAQLSQNGEQLTAMFDYGSFTAIYECLIDDIARFDAGIEVFSKNKRLHFRYNTPYLRNLPMTLEVQESTADSNLVRTLGPFHTDAFQIELEAFHSSITKGAPNRTPPSDSKEDIELFSKILAVAKSTLAG</sequence>
<reference evidence="2 3" key="1">
    <citation type="submission" date="2019-12" db="EMBL/GenBank/DDBJ databases">
        <title>Rhizobium genotypes associated with high levels of biological nitrogen fixation by grain legumes in a temperate-maritime cropping system.</title>
        <authorList>
            <person name="Maluk M."/>
            <person name="Francesc Ferrando Molina F."/>
            <person name="Lopez Del Egido L."/>
            <person name="Lafos M."/>
            <person name="Langarica-Fuentes A."/>
            <person name="Gebre Yohannes G."/>
            <person name="Young M.W."/>
            <person name="Martin P."/>
            <person name="Gantlett R."/>
            <person name="Kenicer G."/>
            <person name="Hawes C."/>
            <person name="Begg G.S."/>
            <person name="Quilliam R.S."/>
            <person name="Squire G.R."/>
            <person name="Poole P.S."/>
            <person name="Young P.W."/>
            <person name="Iannetta P.M."/>
            <person name="James E.K."/>
        </authorList>
    </citation>
    <scope>NUCLEOTIDE SEQUENCE [LARGE SCALE GENOMIC DNA]</scope>
    <source>
        <strain evidence="2 3">JHI1118</strain>
    </source>
</reference>
<dbReference type="Gene3D" id="3.40.50.720">
    <property type="entry name" value="NAD(P)-binding Rossmann-like Domain"/>
    <property type="match status" value="1"/>
</dbReference>
<name>A0A6L9UE11_9HYPH</name>
<comment type="caution">
    <text evidence="2">The sequence shown here is derived from an EMBL/GenBank/DDBJ whole genome shotgun (WGS) entry which is preliminary data.</text>
</comment>
<evidence type="ECO:0000259" key="1">
    <source>
        <dbReference type="Pfam" id="PF01408"/>
    </source>
</evidence>
<feature type="domain" description="Gfo/Idh/MocA-like oxidoreductase N-terminal" evidence="1">
    <location>
        <begin position="3"/>
        <end position="124"/>
    </location>
</feature>
<dbReference type="InterPro" id="IPR000683">
    <property type="entry name" value="Gfo/Idh/MocA-like_OxRdtase_N"/>
</dbReference>
<protein>
    <submittedName>
        <fullName evidence="2">Gfo/Idh/MocA family oxidoreductase</fullName>
    </submittedName>
</protein>
<dbReference type="InterPro" id="IPR051317">
    <property type="entry name" value="Gfo/Idh/MocA_oxidoreduct"/>
</dbReference>
<dbReference type="RefSeq" id="WP_163989619.1">
    <property type="nucleotide sequence ID" value="NZ_WUEY01000011.1"/>
</dbReference>
<dbReference type="Gene3D" id="3.30.360.10">
    <property type="entry name" value="Dihydrodipicolinate Reductase, domain 2"/>
    <property type="match status" value="1"/>
</dbReference>
<dbReference type="Proteomes" id="UP000483035">
    <property type="component" value="Unassembled WGS sequence"/>
</dbReference>
<proteinExistence type="predicted"/>
<dbReference type="PANTHER" id="PTHR43708">
    <property type="entry name" value="CONSERVED EXPRESSED OXIDOREDUCTASE (EUROFUNG)"/>
    <property type="match status" value="1"/>
</dbReference>
<dbReference type="PANTHER" id="PTHR43708:SF4">
    <property type="entry name" value="OXIDOREDUCTASE YCEM-RELATED"/>
    <property type="match status" value="1"/>
</dbReference>
<gene>
    <name evidence="2" type="ORF">GR212_22575</name>
</gene>
<dbReference type="AlphaFoldDB" id="A0A6L9UE11"/>
<accession>A0A6L9UE11</accession>
<dbReference type="GO" id="GO:0000166">
    <property type="term" value="F:nucleotide binding"/>
    <property type="evidence" value="ECO:0007669"/>
    <property type="project" value="InterPro"/>
</dbReference>
<evidence type="ECO:0000313" key="2">
    <source>
        <dbReference type="EMBL" id="NEI72376.1"/>
    </source>
</evidence>
<evidence type="ECO:0000313" key="3">
    <source>
        <dbReference type="Proteomes" id="UP000483035"/>
    </source>
</evidence>
<dbReference type="EMBL" id="WUEY01000011">
    <property type="protein sequence ID" value="NEI72376.1"/>
    <property type="molecule type" value="Genomic_DNA"/>
</dbReference>
<dbReference type="InterPro" id="IPR036291">
    <property type="entry name" value="NAD(P)-bd_dom_sf"/>
</dbReference>
<dbReference type="Pfam" id="PF01408">
    <property type="entry name" value="GFO_IDH_MocA"/>
    <property type="match status" value="1"/>
</dbReference>